<dbReference type="AlphaFoldDB" id="A0A5M3XJK4"/>
<dbReference type="GO" id="GO:0022857">
    <property type="term" value="F:transmembrane transporter activity"/>
    <property type="evidence" value="ECO:0007669"/>
    <property type="project" value="InterPro"/>
</dbReference>
<proteinExistence type="predicted"/>
<feature type="transmembrane region" description="Helical" evidence="5">
    <location>
        <begin position="98"/>
        <end position="120"/>
    </location>
</feature>
<protein>
    <recommendedName>
        <fullName evidence="6">Major facilitator superfamily (MFS) profile domain-containing protein</fullName>
    </recommendedName>
</protein>
<name>A0A5M3XJK4_9ACTN</name>
<dbReference type="PROSITE" id="PS50850">
    <property type="entry name" value="MFS"/>
    <property type="match status" value="1"/>
</dbReference>
<evidence type="ECO:0000313" key="8">
    <source>
        <dbReference type="Proteomes" id="UP000377595"/>
    </source>
</evidence>
<gene>
    <name evidence="7" type="ORF">Aple_040360</name>
</gene>
<keyword evidence="8" id="KW-1185">Reference proteome</keyword>
<dbReference type="Proteomes" id="UP000377595">
    <property type="component" value="Unassembled WGS sequence"/>
</dbReference>
<comment type="subcellular location">
    <subcellularLocation>
        <location evidence="1">Cell membrane</location>
        <topology evidence="1">Multi-pass membrane protein</topology>
    </subcellularLocation>
</comment>
<evidence type="ECO:0000259" key="6">
    <source>
        <dbReference type="PROSITE" id="PS50850"/>
    </source>
</evidence>
<evidence type="ECO:0000256" key="1">
    <source>
        <dbReference type="ARBA" id="ARBA00004651"/>
    </source>
</evidence>
<evidence type="ECO:0000313" key="7">
    <source>
        <dbReference type="EMBL" id="GES21140.1"/>
    </source>
</evidence>
<feature type="transmembrane region" description="Helical" evidence="5">
    <location>
        <begin position="67"/>
        <end position="86"/>
    </location>
</feature>
<dbReference type="InterPro" id="IPR020846">
    <property type="entry name" value="MFS_dom"/>
</dbReference>
<evidence type="ECO:0000256" key="5">
    <source>
        <dbReference type="SAM" id="Phobius"/>
    </source>
</evidence>
<feature type="domain" description="Major facilitator superfamily (MFS) profile" evidence="6">
    <location>
        <begin position="1"/>
        <end position="130"/>
    </location>
</feature>
<comment type="caution">
    <text evidence="7">The sequence shown here is derived from an EMBL/GenBank/DDBJ whole genome shotgun (WGS) entry which is preliminary data.</text>
</comment>
<evidence type="ECO:0000256" key="4">
    <source>
        <dbReference type="ARBA" id="ARBA00023136"/>
    </source>
</evidence>
<dbReference type="GO" id="GO:0005886">
    <property type="term" value="C:plasma membrane"/>
    <property type="evidence" value="ECO:0007669"/>
    <property type="project" value="UniProtKB-SubCell"/>
</dbReference>
<organism evidence="7 8">
    <name type="scientific">Acrocarpospora pleiomorpha</name>
    <dbReference type="NCBI Taxonomy" id="90975"/>
    <lineage>
        <taxon>Bacteria</taxon>
        <taxon>Bacillati</taxon>
        <taxon>Actinomycetota</taxon>
        <taxon>Actinomycetes</taxon>
        <taxon>Streptosporangiales</taxon>
        <taxon>Streptosporangiaceae</taxon>
        <taxon>Acrocarpospora</taxon>
    </lineage>
</organism>
<dbReference type="Gene3D" id="1.20.1250.20">
    <property type="entry name" value="MFS general substrate transporter like domains"/>
    <property type="match status" value="1"/>
</dbReference>
<reference evidence="7 8" key="1">
    <citation type="submission" date="2019-10" db="EMBL/GenBank/DDBJ databases">
        <title>Whole genome shotgun sequence of Acrocarpospora pleiomorpha NBRC 16267.</title>
        <authorList>
            <person name="Ichikawa N."/>
            <person name="Kimura A."/>
            <person name="Kitahashi Y."/>
            <person name="Komaki H."/>
            <person name="Oguchi A."/>
        </authorList>
    </citation>
    <scope>NUCLEOTIDE SEQUENCE [LARGE SCALE GENOMIC DNA]</scope>
    <source>
        <strain evidence="7 8">NBRC 16267</strain>
    </source>
</reference>
<evidence type="ECO:0000256" key="3">
    <source>
        <dbReference type="ARBA" id="ARBA00022989"/>
    </source>
</evidence>
<accession>A0A5M3XJK4</accession>
<feature type="transmembrane region" description="Helical" evidence="5">
    <location>
        <begin position="41"/>
        <end position="61"/>
    </location>
</feature>
<keyword evidence="4 5" id="KW-0472">Membrane</keyword>
<dbReference type="SUPFAM" id="SSF103473">
    <property type="entry name" value="MFS general substrate transporter"/>
    <property type="match status" value="1"/>
</dbReference>
<feature type="transmembrane region" description="Helical" evidence="5">
    <location>
        <begin position="6"/>
        <end position="29"/>
    </location>
</feature>
<keyword evidence="2 5" id="KW-0812">Transmembrane</keyword>
<evidence type="ECO:0000256" key="2">
    <source>
        <dbReference type="ARBA" id="ARBA00022692"/>
    </source>
</evidence>
<dbReference type="InterPro" id="IPR036259">
    <property type="entry name" value="MFS_trans_sf"/>
</dbReference>
<dbReference type="Pfam" id="PF07690">
    <property type="entry name" value="MFS_1"/>
    <property type="match status" value="1"/>
</dbReference>
<dbReference type="InterPro" id="IPR011701">
    <property type="entry name" value="MFS"/>
</dbReference>
<keyword evidence="3 5" id="KW-1133">Transmembrane helix</keyword>
<sequence>MVFGGGVANAVGPNTMFLATLGLFVLPIVEETGFSRTTVTGAYSVAAVGMAIGLVIVGQLVDRFAARYILVPAFLLFSVSLALIGLMPPIAQFHVIPCFFVGFFGAGTAVPVARAVVTWFDTTGPSQSGW</sequence>
<dbReference type="EMBL" id="BLAF01000021">
    <property type="protein sequence ID" value="GES21140.1"/>
    <property type="molecule type" value="Genomic_DNA"/>
</dbReference>